<dbReference type="PANTHER" id="PTHR19957:SF307">
    <property type="entry name" value="PROTEIN SSO1-RELATED"/>
    <property type="match status" value="1"/>
</dbReference>
<dbReference type="FunCoup" id="A0A0D2UN27">
    <property type="interactions" value="172"/>
</dbReference>
<dbReference type="GO" id="GO:0005484">
    <property type="term" value="F:SNAP receptor activity"/>
    <property type="evidence" value="ECO:0007669"/>
    <property type="project" value="InterPro"/>
</dbReference>
<protein>
    <submittedName>
        <fullName evidence="10">Syntaxin-3</fullName>
    </submittedName>
</protein>
<dbReference type="AlphaFoldDB" id="A0A0D2UN27"/>
<dbReference type="GO" id="GO:0048278">
    <property type="term" value="P:vesicle docking"/>
    <property type="evidence" value="ECO:0007669"/>
    <property type="project" value="TreeGrafter"/>
</dbReference>
<name>A0A0D2UN27_CAPO3</name>
<dbReference type="eggNOG" id="KOG0810">
    <property type="taxonomic scope" value="Eukaryota"/>
</dbReference>
<comment type="subcellular location">
    <subcellularLocation>
        <location evidence="1">Membrane</location>
        <topology evidence="1">Single-pass type IV membrane protein</topology>
    </subcellularLocation>
</comment>
<dbReference type="PROSITE" id="PS00914">
    <property type="entry name" value="SYNTAXIN"/>
    <property type="match status" value="1"/>
</dbReference>
<dbReference type="InterPro" id="IPR045242">
    <property type="entry name" value="Syntaxin"/>
</dbReference>
<dbReference type="SMART" id="SM00397">
    <property type="entry name" value="t_SNARE"/>
    <property type="match status" value="1"/>
</dbReference>
<proteinExistence type="inferred from homology"/>
<dbReference type="GO" id="GO:0006886">
    <property type="term" value="P:intracellular protein transport"/>
    <property type="evidence" value="ECO:0007669"/>
    <property type="project" value="InterPro"/>
</dbReference>
<evidence type="ECO:0000256" key="1">
    <source>
        <dbReference type="ARBA" id="ARBA00004211"/>
    </source>
</evidence>
<dbReference type="PhylomeDB" id="A0A0D2UN27"/>
<evidence type="ECO:0000313" key="11">
    <source>
        <dbReference type="Proteomes" id="UP000008743"/>
    </source>
</evidence>
<keyword evidence="3 8" id="KW-0812">Transmembrane</keyword>
<evidence type="ECO:0000256" key="7">
    <source>
        <dbReference type="SAM" id="MobiDB-lite"/>
    </source>
</evidence>
<dbReference type="GO" id="GO:0031201">
    <property type="term" value="C:SNARE complex"/>
    <property type="evidence" value="ECO:0007669"/>
    <property type="project" value="TreeGrafter"/>
</dbReference>
<dbReference type="EMBL" id="KE346371">
    <property type="protein sequence ID" value="KJE96436.1"/>
    <property type="molecule type" value="Genomic_DNA"/>
</dbReference>
<feature type="transmembrane region" description="Helical" evidence="8">
    <location>
        <begin position="338"/>
        <end position="357"/>
    </location>
</feature>
<dbReference type="InterPro" id="IPR006012">
    <property type="entry name" value="Syntaxin/epimorphin_CS"/>
</dbReference>
<dbReference type="PANTHER" id="PTHR19957">
    <property type="entry name" value="SYNTAXIN"/>
    <property type="match status" value="1"/>
</dbReference>
<dbReference type="InterPro" id="IPR000727">
    <property type="entry name" value="T_SNARE_dom"/>
</dbReference>
<dbReference type="GO" id="GO:0006906">
    <property type="term" value="P:vesicle fusion"/>
    <property type="evidence" value="ECO:0007669"/>
    <property type="project" value="TreeGrafter"/>
</dbReference>
<sequence>MAKDRLAELREFASHAEQSTNTTPAGPNAPAPSPPLASQQPIPATGVTATAPNPSQPPAPPTGRAARVLAQIKSKLLPQKPEDAPPPILMQNLLTDEEEIMNDFMARTNLVRASIARIDAAVDRLQQDQDASLASVNHEITLNLRQSIDRTTSAIQLHSSDTRTQLKELSTFKSHPSLNEARRKIVNNQRSLLLQKFMESLTRFQESQVRHKKMYRDRIQRQMLIVKPDASPEEVDAVANDLNEPPALFQQQLTDEFKDTREALVDIQDRHREIERLERSMLELTGLFADLAVLVEEQGQALDSIELNMAQTEAAVSQATTELRTARRIQRKIRTKQIIIGIIILCIIAAIVIPIVLTAT</sequence>
<dbReference type="PROSITE" id="PS50192">
    <property type="entry name" value="T_SNARE"/>
    <property type="match status" value="1"/>
</dbReference>
<reference evidence="11" key="1">
    <citation type="submission" date="2011-02" db="EMBL/GenBank/DDBJ databases">
        <title>The Genome Sequence of Capsaspora owczarzaki ATCC 30864.</title>
        <authorList>
            <person name="Russ C."/>
            <person name="Cuomo C."/>
            <person name="Burger G."/>
            <person name="Gray M.W."/>
            <person name="Holland P.W.H."/>
            <person name="King N."/>
            <person name="Lang F.B.F."/>
            <person name="Roger A.J."/>
            <person name="Ruiz-Trillo I."/>
            <person name="Young S.K."/>
            <person name="Zeng Q."/>
            <person name="Gargeya S."/>
            <person name="Alvarado L."/>
            <person name="Berlin A."/>
            <person name="Chapman S.B."/>
            <person name="Chen Z."/>
            <person name="Freedman E."/>
            <person name="Gellesch M."/>
            <person name="Goldberg J."/>
            <person name="Griggs A."/>
            <person name="Gujja S."/>
            <person name="Heilman E."/>
            <person name="Heiman D."/>
            <person name="Howarth C."/>
            <person name="Mehta T."/>
            <person name="Neiman D."/>
            <person name="Pearson M."/>
            <person name="Roberts A."/>
            <person name="Saif S."/>
            <person name="Shea T."/>
            <person name="Shenoy N."/>
            <person name="Sisk P."/>
            <person name="Stolte C."/>
            <person name="Sykes S."/>
            <person name="White J."/>
            <person name="Yandava C."/>
            <person name="Haas B."/>
            <person name="Nusbaum C."/>
            <person name="Birren B."/>
        </authorList>
    </citation>
    <scope>NUCLEOTIDE SEQUENCE</scope>
    <source>
        <strain evidence="11">ATCC 30864</strain>
    </source>
</reference>
<keyword evidence="11" id="KW-1185">Reference proteome</keyword>
<dbReference type="InterPro" id="IPR006011">
    <property type="entry name" value="Syntaxin_N"/>
</dbReference>
<evidence type="ECO:0000256" key="2">
    <source>
        <dbReference type="ARBA" id="ARBA00009063"/>
    </source>
</evidence>
<keyword evidence="5 8" id="KW-0472">Membrane</keyword>
<dbReference type="GO" id="GO:0012505">
    <property type="term" value="C:endomembrane system"/>
    <property type="evidence" value="ECO:0007669"/>
    <property type="project" value="TreeGrafter"/>
</dbReference>
<gene>
    <name evidence="10" type="ORF">CAOG_006762</name>
</gene>
<dbReference type="Gene3D" id="1.20.58.70">
    <property type="match status" value="1"/>
</dbReference>
<feature type="region of interest" description="Disordered" evidence="7">
    <location>
        <begin position="1"/>
        <end position="65"/>
    </location>
</feature>
<dbReference type="OrthoDB" id="10255013at2759"/>
<dbReference type="SUPFAM" id="SSF47661">
    <property type="entry name" value="t-snare proteins"/>
    <property type="match status" value="1"/>
</dbReference>
<organism evidence="10 11">
    <name type="scientific">Capsaspora owczarzaki (strain ATCC 30864)</name>
    <dbReference type="NCBI Taxonomy" id="595528"/>
    <lineage>
        <taxon>Eukaryota</taxon>
        <taxon>Filasterea</taxon>
        <taxon>Capsaspora</taxon>
    </lineage>
</organism>
<dbReference type="Pfam" id="PF00804">
    <property type="entry name" value="Syntaxin"/>
    <property type="match status" value="1"/>
</dbReference>
<dbReference type="CDD" id="cd15848">
    <property type="entry name" value="SNARE_syntaxin1-like"/>
    <property type="match status" value="1"/>
</dbReference>
<evidence type="ECO:0000256" key="3">
    <source>
        <dbReference type="ARBA" id="ARBA00022692"/>
    </source>
</evidence>
<evidence type="ECO:0000313" key="10">
    <source>
        <dbReference type="EMBL" id="KJE96436.1"/>
    </source>
</evidence>
<evidence type="ECO:0000256" key="8">
    <source>
        <dbReference type="SAM" id="Phobius"/>
    </source>
</evidence>
<feature type="compositionally biased region" description="Low complexity" evidence="7">
    <location>
        <begin position="36"/>
        <end position="53"/>
    </location>
</feature>
<dbReference type="STRING" id="595528.A0A0D2UN27"/>
<dbReference type="GO" id="GO:0005886">
    <property type="term" value="C:plasma membrane"/>
    <property type="evidence" value="ECO:0007669"/>
    <property type="project" value="TreeGrafter"/>
</dbReference>
<accession>A0A0D2UN27</accession>
<dbReference type="Pfam" id="PF05739">
    <property type="entry name" value="SNARE"/>
    <property type="match status" value="1"/>
</dbReference>
<dbReference type="Proteomes" id="UP000008743">
    <property type="component" value="Unassembled WGS sequence"/>
</dbReference>
<dbReference type="RefSeq" id="XP_004344383.2">
    <property type="nucleotide sequence ID" value="XM_004344333.2"/>
</dbReference>
<dbReference type="InterPro" id="IPR010989">
    <property type="entry name" value="SNARE"/>
</dbReference>
<comment type="similarity">
    <text evidence="2 6">Belongs to the syntaxin family.</text>
</comment>
<evidence type="ECO:0000256" key="6">
    <source>
        <dbReference type="RuleBase" id="RU003858"/>
    </source>
</evidence>
<evidence type="ECO:0000256" key="4">
    <source>
        <dbReference type="ARBA" id="ARBA00022989"/>
    </source>
</evidence>
<keyword evidence="4 8" id="KW-1133">Transmembrane helix</keyword>
<evidence type="ECO:0000256" key="5">
    <source>
        <dbReference type="ARBA" id="ARBA00023136"/>
    </source>
</evidence>
<dbReference type="GO" id="GO:0000149">
    <property type="term" value="F:SNARE binding"/>
    <property type="evidence" value="ECO:0007669"/>
    <property type="project" value="TreeGrafter"/>
</dbReference>
<evidence type="ECO:0000259" key="9">
    <source>
        <dbReference type="PROSITE" id="PS50192"/>
    </source>
</evidence>
<feature type="domain" description="T-SNARE coiled-coil homology" evidence="9">
    <location>
        <begin position="264"/>
        <end position="326"/>
    </location>
</feature>
<feature type="compositionally biased region" description="Basic and acidic residues" evidence="7">
    <location>
        <begin position="1"/>
        <end position="14"/>
    </location>
</feature>
<dbReference type="GO" id="GO:0006887">
    <property type="term" value="P:exocytosis"/>
    <property type="evidence" value="ECO:0007669"/>
    <property type="project" value="TreeGrafter"/>
</dbReference>
<dbReference type="SMART" id="SM00503">
    <property type="entry name" value="SynN"/>
    <property type="match status" value="1"/>
</dbReference>
<dbReference type="InParanoid" id="A0A0D2UN27"/>